<evidence type="ECO:0008006" key="4">
    <source>
        <dbReference type="Google" id="ProtNLM"/>
    </source>
</evidence>
<reference evidence="2 3" key="1">
    <citation type="journal article" date="2015" name="BMC Genomics">
        <title>Genome mining reveals unlocked bioactive potential of marine Gram-negative bacteria.</title>
        <authorList>
            <person name="Machado H."/>
            <person name="Sonnenschein E.C."/>
            <person name="Melchiorsen J."/>
            <person name="Gram L."/>
        </authorList>
    </citation>
    <scope>NUCLEOTIDE SEQUENCE [LARGE SCALE GENOMIC DNA]</scope>
    <source>
        <strain evidence="2 3">S3137</strain>
    </source>
</reference>
<comment type="caution">
    <text evidence="2">The sequence shown here is derived from an EMBL/GenBank/DDBJ whole genome shotgun (WGS) entry which is preliminary data.</text>
</comment>
<dbReference type="GeneID" id="58230459"/>
<dbReference type="AlphaFoldDB" id="A0A0F4PYR2"/>
<proteinExistence type="predicted"/>
<evidence type="ECO:0000313" key="2">
    <source>
        <dbReference type="EMBL" id="KJY94943.1"/>
    </source>
</evidence>
<evidence type="ECO:0000313" key="3">
    <source>
        <dbReference type="Proteomes" id="UP000033664"/>
    </source>
</evidence>
<dbReference type="RefSeq" id="WP_045978455.1">
    <property type="nucleotide sequence ID" value="NZ_JXXY01000002.1"/>
</dbReference>
<dbReference type="Proteomes" id="UP000033664">
    <property type="component" value="Unassembled WGS sequence"/>
</dbReference>
<protein>
    <recommendedName>
        <fullName evidence="4">Lipoprotein</fullName>
    </recommendedName>
</protein>
<dbReference type="PROSITE" id="PS51257">
    <property type="entry name" value="PROKAR_LIPOPROTEIN"/>
    <property type="match status" value="1"/>
</dbReference>
<name>A0A0F4PYR2_9GAMM</name>
<organism evidence="2 3">
    <name type="scientific">Pseudoalteromonas ruthenica</name>
    <dbReference type="NCBI Taxonomy" id="151081"/>
    <lineage>
        <taxon>Bacteria</taxon>
        <taxon>Pseudomonadati</taxon>
        <taxon>Pseudomonadota</taxon>
        <taxon>Gammaproteobacteria</taxon>
        <taxon>Alteromonadales</taxon>
        <taxon>Pseudoalteromonadaceae</taxon>
        <taxon>Pseudoalteromonas</taxon>
    </lineage>
</organism>
<accession>A0A0F4PYR2</accession>
<dbReference type="EMBL" id="JXXZ01000025">
    <property type="protein sequence ID" value="KJY94943.1"/>
    <property type="molecule type" value="Genomic_DNA"/>
</dbReference>
<gene>
    <name evidence="2" type="ORF">TW72_18340</name>
</gene>
<dbReference type="PATRIC" id="fig|151081.8.peg.613"/>
<feature type="signal peptide" evidence="1">
    <location>
        <begin position="1"/>
        <end position="18"/>
    </location>
</feature>
<dbReference type="OrthoDB" id="9957976at2"/>
<feature type="chain" id="PRO_5002474542" description="Lipoprotein" evidence="1">
    <location>
        <begin position="19"/>
        <end position="150"/>
    </location>
</feature>
<keyword evidence="1" id="KW-0732">Signal</keyword>
<evidence type="ECO:0000256" key="1">
    <source>
        <dbReference type="SAM" id="SignalP"/>
    </source>
</evidence>
<sequence length="150" mass="17323">MKLVALFLSYFFATIVFACGDPSTEKFLPFAKVIKNGESKDMKSFEVNFPTQERRFFLSDMTAILPQQFQIELNHSDIKYYEGNYYTAYVTVNDKITENLEIVASYNALNKEVTSLVLCGNFKRYKLKQLLQAAIPEVRPMEPPKPIIEK</sequence>
<keyword evidence="3" id="KW-1185">Reference proteome</keyword>